<accession>A0AAD7UFE4</accession>
<feature type="region of interest" description="Disordered" evidence="3">
    <location>
        <begin position="598"/>
        <end position="639"/>
    </location>
</feature>
<evidence type="ECO:0000256" key="1">
    <source>
        <dbReference type="PIRSR" id="PIRSR630564-1"/>
    </source>
</evidence>
<dbReference type="GO" id="GO:0106018">
    <property type="term" value="F:phosphatidylinositol-3,5-bisphosphate phosphatase activity"/>
    <property type="evidence" value="ECO:0007669"/>
    <property type="project" value="TreeGrafter"/>
</dbReference>
<sequence>MERSSVEVDPLQASSAAVSVKSPGRLAARWEQSEGLMVAYLSGETRLMLLPRATVEEVTGALEMTSYQLRLLGGVAVPLGAILSVGAENGTLTVVCKDVRRVRFLMSEREASEACKLVRACAFGEPFCLSHAPQFATGEEIWEPGAAYEEWLAAWSALHPDNTPAPWRLSDANVSYASCASYPERLVVPASISDGVVAAAATFRAEGRVPALTWASAEDGASIWRSSQPKVGVQGATNASDEALVRAIATAAGGRGCEIVDCRPKTSANANRLGGHGFESRDRYKECRVSFANVPNMHSMRDSYKQLWALATRAPSRDDSDDPSPRNDLLTTKPSTSDLSWLALVEETKWLAAIRRLLAAAWDVANKVHRHRCRVLVHCSHGWDRTSQVVSLAQIFVDPKTRTLDGFGRLIEKDFVAFGHPFATRSGRNQSKATDQTAPIFLQFLDAVAQLVALFPTRFEFDARLLILLADQLYACRFDTFVCDTVDARAKIRANRPAPCASVWDYVRANKHHLSASLYDDDSSSDPILLPPLSYLLRNVNLWADYHMRYSAPPFVPRDDPDDPLSDPDARLPTMRFAAELWDSHVRAARRDAETWQRRADVSERRADRSRLFNMLTESAPHDDDHLGKERRRRRPDDD</sequence>
<name>A0AAD7UFE4_9STRA</name>
<dbReference type="AlphaFoldDB" id="A0AAD7UFE4"/>
<dbReference type="PANTHER" id="PTHR10807:SF8">
    <property type="entry name" value="PHOSPHATIDYLINOSITOL-3-PHOSPHATE PHOSPHATASE"/>
    <property type="match status" value="1"/>
</dbReference>
<dbReference type="PROSITE" id="PS00383">
    <property type="entry name" value="TYR_PHOSPHATASE_1"/>
    <property type="match status" value="1"/>
</dbReference>
<dbReference type="PANTHER" id="PTHR10807">
    <property type="entry name" value="MYOTUBULARIN-RELATED"/>
    <property type="match status" value="1"/>
</dbReference>
<feature type="binding site" evidence="2">
    <location>
        <begin position="379"/>
        <end position="385"/>
    </location>
    <ligand>
        <name>substrate</name>
    </ligand>
</feature>
<dbReference type="EMBL" id="JAQMWT010000330">
    <property type="protein sequence ID" value="KAJ8604539.1"/>
    <property type="molecule type" value="Genomic_DNA"/>
</dbReference>
<dbReference type="GO" id="GO:0046856">
    <property type="term" value="P:phosphatidylinositol dephosphorylation"/>
    <property type="evidence" value="ECO:0007669"/>
    <property type="project" value="TreeGrafter"/>
</dbReference>
<dbReference type="InterPro" id="IPR030564">
    <property type="entry name" value="Myotubularin"/>
</dbReference>
<dbReference type="SUPFAM" id="SSF52799">
    <property type="entry name" value="(Phosphotyrosine protein) phosphatases II"/>
    <property type="match status" value="1"/>
</dbReference>
<feature type="compositionally biased region" description="Basic and acidic residues" evidence="3">
    <location>
        <begin position="598"/>
        <end position="611"/>
    </location>
</feature>
<evidence type="ECO:0000256" key="3">
    <source>
        <dbReference type="SAM" id="MobiDB-lite"/>
    </source>
</evidence>
<dbReference type="InterPro" id="IPR016130">
    <property type="entry name" value="Tyr_Pase_AS"/>
</dbReference>
<gene>
    <name evidence="5" type="ORF">CTAYLR_000980</name>
</gene>
<keyword evidence="6" id="KW-1185">Reference proteome</keyword>
<dbReference type="Proteomes" id="UP001230188">
    <property type="component" value="Unassembled WGS sequence"/>
</dbReference>
<protein>
    <recommendedName>
        <fullName evidence="4">Myotubularin phosphatase domain-containing protein</fullName>
    </recommendedName>
</protein>
<evidence type="ECO:0000256" key="2">
    <source>
        <dbReference type="PIRSR" id="PIRSR630564-2"/>
    </source>
</evidence>
<proteinExistence type="predicted"/>
<comment type="caution">
    <text evidence="5">The sequence shown here is derived from an EMBL/GenBank/DDBJ whole genome shotgun (WGS) entry which is preliminary data.</text>
</comment>
<dbReference type="InterPro" id="IPR029021">
    <property type="entry name" value="Prot-tyrosine_phosphatase-like"/>
</dbReference>
<dbReference type="GO" id="GO:0005737">
    <property type="term" value="C:cytoplasm"/>
    <property type="evidence" value="ECO:0007669"/>
    <property type="project" value="TreeGrafter"/>
</dbReference>
<dbReference type="CDD" id="cd14507">
    <property type="entry name" value="PTP-MTM-like"/>
    <property type="match status" value="1"/>
</dbReference>
<evidence type="ECO:0000313" key="5">
    <source>
        <dbReference type="EMBL" id="KAJ8604539.1"/>
    </source>
</evidence>
<dbReference type="PROSITE" id="PS51339">
    <property type="entry name" value="PPASE_MYOTUBULARIN"/>
    <property type="match status" value="1"/>
</dbReference>
<dbReference type="InterPro" id="IPR010569">
    <property type="entry name" value="Myotubularin-like_Pase_dom"/>
</dbReference>
<feature type="domain" description="Myotubularin phosphatase" evidence="4">
    <location>
        <begin position="145"/>
        <end position="547"/>
    </location>
</feature>
<organism evidence="5 6">
    <name type="scientific">Chrysophaeum taylorii</name>
    <dbReference type="NCBI Taxonomy" id="2483200"/>
    <lineage>
        <taxon>Eukaryota</taxon>
        <taxon>Sar</taxon>
        <taxon>Stramenopiles</taxon>
        <taxon>Ochrophyta</taxon>
        <taxon>Pelagophyceae</taxon>
        <taxon>Pelagomonadales</taxon>
        <taxon>Pelagomonadaceae</taxon>
        <taxon>Chrysophaeum</taxon>
    </lineage>
</organism>
<dbReference type="Pfam" id="PF06602">
    <property type="entry name" value="Myotub-related"/>
    <property type="match status" value="1"/>
</dbReference>
<feature type="active site" description="Phosphocysteine intermediate" evidence="1">
    <location>
        <position position="379"/>
    </location>
</feature>
<evidence type="ECO:0000259" key="4">
    <source>
        <dbReference type="PROSITE" id="PS51339"/>
    </source>
</evidence>
<feature type="compositionally biased region" description="Basic residues" evidence="3">
    <location>
        <begin position="629"/>
        <end position="639"/>
    </location>
</feature>
<dbReference type="GO" id="GO:0004438">
    <property type="term" value="F:phosphatidylinositol-3-phosphate phosphatase activity"/>
    <property type="evidence" value="ECO:0007669"/>
    <property type="project" value="TreeGrafter"/>
</dbReference>
<evidence type="ECO:0000313" key="6">
    <source>
        <dbReference type="Proteomes" id="UP001230188"/>
    </source>
</evidence>
<reference evidence="5" key="1">
    <citation type="submission" date="2023-01" db="EMBL/GenBank/DDBJ databases">
        <title>Metagenome sequencing of chrysophaentin producing Chrysophaeum taylorii.</title>
        <authorList>
            <person name="Davison J."/>
            <person name="Bewley C."/>
        </authorList>
    </citation>
    <scope>NUCLEOTIDE SEQUENCE</scope>
    <source>
        <strain evidence="5">NIES-1699</strain>
    </source>
</reference>